<comment type="caution">
    <text evidence="1">The sequence shown here is derived from an EMBL/GenBank/DDBJ whole genome shotgun (WGS) entry which is preliminary data.</text>
</comment>
<accession>A0A835P3H3</accession>
<dbReference type="OrthoDB" id="443318at2759"/>
<name>A0A835P3H3_VANPL</name>
<dbReference type="EMBL" id="JADCNM010000640">
    <property type="protein sequence ID" value="KAG0445866.1"/>
    <property type="molecule type" value="Genomic_DNA"/>
</dbReference>
<dbReference type="Proteomes" id="UP000639772">
    <property type="component" value="Unassembled WGS sequence"/>
</dbReference>
<evidence type="ECO:0000313" key="2">
    <source>
        <dbReference type="Proteomes" id="UP000639772"/>
    </source>
</evidence>
<gene>
    <name evidence="1" type="ORF">HPP92_029115</name>
</gene>
<sequence length="81" mass="8823">MEDDHSFVKTDEEAAADLTTLLKSLYNGNTKLQKGPLFAVAESYGKLPSLLPCQSLKLLTSGELAINFGVTQANKHASFFF</sequence>
<proteinExistence type="predicted"/>
<protein>
    <submittedName>
        <fullName evidence="1">Uncharacterized protein</fullName>
    </submittedName>
</protein>
<reference evidence="1 2" key="1">
    <citation type="journal article" date="2020" name="Nat. Food">
        <title>A phased Vanilla planifolia genome enables genetic improvement of flavour and production.</title>
        <authorList>
            <person name="Hasing T."/>
            <person name="Tang H."/>
            <person name="Brym M."/>
            <person name="Khazi F."/>
            <person name="Huang T."/>
            <person name="Chambers A.H."/>
        </authorList>
    </citation>
    <scope>NUCLEOTIDE SEQUENCE [LARGE SCALE GENOMIC DNA]</scope>
    <source>
        <tissue evidence="1">Leaf</tissue>
    </source>
</reference>
<organism evidence="1 2">
    <name type="scientific">Vanilla planifolia</name>
    <name type="common">Vanilla</name>
    <dbReference type="NCBI Taxonomy" id="51239"/>
    <lineage>
        <taxon>Eukaryota</taxon>
        <taxon>Viridiplantae</taxon>
        <taxon>Streptophyta</taxon>
        <taxon>Embryophyta</taxon>
        <taxon>Tracheophyta</taxon>
        <taxon>Spermatophyta</taxon>
        <taxon>Magnoliopsida</taxon>
        <taxon>Liliopsida</taxon>
        <taxon>Asparagales</taxon>
        <taxon>Orchidaceae</taxon>
        <taxon>Vanilloideae</taxon>
        <taxon>Vanilleae</taxon>
        <taxon>Vanilla</taxon>
    </lineage>
</organism>
<evidence type="ECO:0000313" key="1">
    <source>
        <dbReference type="EMBL" id="KAG0445866.1"/>
    </source>
</evidence>
<dbReference type="AlphaFoldDB" id="A0A835P3H3"/>